<feature type="compositionally biased region" description="Polar residues" evidence="1">
    <location>
        <begin position="496"/>
        <end position="515"/>
    </location>
</feature>
<accession>A0ABD0JZG6</accession>
<sequence>SAHVRLLREDHVIRHARASDDISNMPDTLALRVESKGRSPAVMRLRRQALLSPTLVGEGRKIVHSSRMKDSAVYTDLTRDAAMMVRRSADGQYQLDGSFVHEDEEFLISPASRSRRAPWRRMNHRIFPSAARNDGVSFVGDSLPDTHRGNYSESLSADHDVDSGCDDNDQYLMSTSFRVPVPSPDTGNPWTFSSCSVASFKTYLDGVTCTSPEETDGATALPSNGLRAGQEYSRDQQCARSFQNPSSTFCESLQASAQVGGLDTLCYGMLCARPDGSGFCIYVLPQEYTPCEPTTTTPEPTTTTPEPTTTTPEPTTTTPEPTTTTPEPTTTTPEPTTTTLEPTTTTPAPTTTTPEPTTRARPEPTTTTRPEPTTTARPEPTTTTRPEPTTTTRPEPTTTTRPEPTTTTRPEPTTTTRPEPTTTTTLDPNSGNGNGNNGGQLGETTTRNPGQGETTSRRPEEGRTTPRSGEPATRRPGQGKRPKPGKGNKHGKTSGKKGNNQGNLSDPKNKPSSQERPPKIDQPYPTSQKPKQQQKPQQQREKTTPKPKKPQPKPRFSWS</sequence>
<keyword evidence="3" id="KW-1185">Reference proteome</keyword>
<feature type="compositionally biased region" description="Low complexity" evidence="1">
    <location>
        <begin position="522"/>
        <end position="537"/>
    </location>
</feature>
<dbReference type="Gene3D" id="3.40.390.10">
    <property type="entry name" value="Collagenase (Catalytic Domain)"/>
    <property type="match status" value="1"/>
</dbReference>
<evidence type="ECO:0000313" key="2">
    <source>
        <dbReference type="EMBL" id="KAK7480104.1"/>
    </source>
</evidence>
<feature type="compositionally biased region" description="Low complexity" evidence="1">
    <location>
        <begin position="290"/>
        <end position="431"/>
    </location>
</feature>
<feature type="compositionally biased region" description="Gly residues" evidence="1">
    <location>
        <begin position="432"/>
        <end position="441"/>
    </location>
</feature>
<reference evidence="2 3" key="1">
    <citation type="journal article" date="2023" name="Sci. Data">
        <title>Genome assembly of the Korean intertidal mud-creeper Batillaria attramentaria.</title>
        <authorList>
            <person name="Patra A.K."/>
            <person name="Ho P.T."/>
            <person name="Jun S."/>
            <person name="Lee S.J."/>
            <person name="Kim Y."/>
            <person name="Won Y.J."/>
        </authorList>
    </citation>
    <scope>NUCLEOTIDE SEQUENCE [LARGE SCALE GENOMIC DNA]</scope>
    <source>
        <strain evidence="2">Wonlab-2016</strain>
    </source>
</reference>
<evidence type="ECO:0000313" key="3">
    <source>
        <dbReference type="Proteomes" id="UP001519460"/>
    </source>
</evidence>
<organism evidence="2 3">
    <name type="scientific">Batillaria attramentaria</name>
    <dbReference type="NCBI Taxonomy" id="370345"/>
    <lineage>
        <taxon>Eukaryota</taxon>
        <taxon>Metazoa</taxon>
        <taxon>Spiralia</taxon>
        <taxon>Lophotrochozoa</taxon>
        <taxon>Mollusca</taxon>
        <taxon>Gastropoda</taxon>
        <taxon>Caenogastropoda</taxon>
        <taxon>Sorbeoconcha</taxon>
        <taxon>Cerithioidea</taxon>
        <taxon>Batillariidae</taxon>
        <taxon>Batillaria</taxon>
    </lineage>
</organism>
<name>A0ABD0JZG6_9CAEN</name>
<evidence type="ECO:0000256" key="1">
    <source>
        <dbReference type="SAM" id="MobiDB-lite"/>
    </source>
</evidence>
<feature type="compositionally biased region" description="Basic residues" evidence="1">
    <location>
        <begin position="477"/>
        <end position="495"/>
    </location>
</feature>
<dbReference type="InterPro" id="IPR024079">
    <property type="entry name" value="MetalloPept_cat_dom_sf"/>
</dbReference>
<feature type="non-terminal residue" evidence="2">
    <location>
        <position position="1"/>
    </location>
</feature>
<gene>
    <name evidence="2" type="ORF">BaRGS_00028664</name>
</gene>
<feature type="compositionally biased region" description="Basic and acidic residues" evidence="1">
    <location>
        <begin position="455"/>
        <end position="464"/>
    </location>
</feature>
<protein>
    <submittedName>
        <fullName evidence="2">Uncharacterized protein</fullName>
    </submittedName>
</protein>
<dbReference type="EMBL" id="JACVVK020000288">
    <property type="protein sequence ID" value="KAK7480104.1"/>
    <property type="molecule type" value="Genomic_DNA"/>
</dbReference>
<feature type="compositionally biased region" description="Polar residues" evidence="1">
    <location>
        <begin position="442"/>
        <end position="454"/>
    </location>
</feature>
<dbReference type="Proteomes" id="UP001519460">
    <property type="component" value="Unassembled WGS sequence"/>
</dbReference>
<dbReference type="AlphaFoldDB" id="A0ABD0JZG6"/>
<proteinExistence type="predicted"/>
<feature type="region of interest" description="Disordered" evidence="1">
    <location>
        <begin position="290"/>
        <end position="559"/>
    </location>
</feature>
<comment type="caution">
    <text evidence="2">The sequence shown here is derived from an EMBL/GenBank/DDBJ whole genome shotgun (WGS) entry which is preliminary data.</text>
</comment>
<dbReference type="Gene3D" id="3.40.1620.60">
    <property type="match status" value="1"/>
</dbReference>